<keyword evidence="3" id="KW-1185">Reference proteome</keyword>
<protein>
    <submittedName>
        <fullName evidence="2">AAA family ATPase</fullName>
    </submittedName>
</protein>
<sequence>MQIIDRVDINYFRSIYSISLTNCQDVNVITGSNDSGKSNLLKALNLFFNDEVEPHSDFEFLRDLNRDRENEARSAKGRMTIWIKVHFNNFLGWRSLPPQFALKRTWNRYEDKPQDSYSEDIPSTTMGRFLNKIRFHYIPAVRSRDIFSDLLADLHDTLVQDESQGLRNSSRV</sequence>
<name>A0ABV7EH57_9SPHN</name>
<dbReference type="SUPFAM" id="SSF52540">
    <property type="entry name" value="P-loop containing nucleoside triphosphate hydrolases"/>
    <property type="match status" value="1"/>
</dbReference>
<accession>A0ABV7EH57</accession>
<dbReference type="InterPro" id="IPR027417">
    <property type="entry name" value="P-loop_NTPase"/>
</dbReference>
<comment type="caution">
    <text evidence="2">The sequence shown here is derived from an EMBL/GenBank/DDBJ whole genome shotgun (WGS) entry which is preliminary data.</text>
</comment>
<dbReference type="EMBL" id="JBHRSU010000030">
    <property type="protein sequence ID" value="MFC3101189.1"/>
    <property type="molecule type" value="Genomic_DNA"/>
</dbReference>
<gene>
    <name evidence="2" type="ORF">ACFODK_09830</name>
</gene>
<feature type="domain" description="Endonuclease GajA/Old nuclease/RecF-like AAA" evidence="1">
    <location>
        <begin position="4"/>
        <end position="87"/>
    </location>
</feature>
<evidence type="ECO:0000313" key="3">
    <source>
        <dbReference type="Proteomes" id="UP001595378"/>
    </source>
</evidence>
<evidence type="ECO:0000313" key="2">
    <source>
        <dbReference type="EMBL" id="MFC3101189.1"/>
    </source>
</evidence>
<organism evidence="2 3">
    <name type="scientific">Alteraurantiacibacter lauratis</name>
    <dbReference type="NCBI Taxonomy" id="2054627"/>
    <lineage>
        <taxon>Bacteria</taxon>
        <taxon>Pseudomonadati</taxon>
        <taxon>Pseudomonadota</taxon>
        <taxon>Alphaproteobacteria</taxon>
        <taxon>Sphingomonadales</taxon>
        <taxon>Erythrobacteraceae</taxon>
        <taxon>Alteraurantiacibacter</taxon>
    </lineage>
</organism>
<dbReference type="Pfam" id="PF13175">
    <property type="entry name" value="AAA_15"/>
    <property type="match status" value="1"/>
</dbReference>
<dbReference type="Gene3D" id="3.40.50.300">
    <property type="entry name" value="P-loop containing nucleotide triphosphate hydrolases"/>
    <property type="match status" value="1"/>
</dbReference>
<dbReference type="RefSeq" id="WP_377923277.1">
    <property type="nucleotide sequence ID" value="NZ_JBANRN010000011.1"/>
</dbReference>
<reference evidence="3" key="1">
    <citation type="journal article" date="2019" name="Int. J. Syst. Evol. Microbiol.">
        <title>The Global Catalogue of Microorganisms (GCM) 10K type strain sequencing project: providing services to taxonomists for standard genome sequencing and annotation.</title>
        <authorList>
            <consortium name="The Broad Institute Genomics Platform"/>
            <consortium name="The Broad Institute Genome Sequencing Center for Infectious Disease"/>
            <person name="Wu L."/>
            <person name="Ma J."/>
        </authorList>
    </citation>
    <scope>NUCLEOTIDE SEQUENCE [LARGE SCALE GENOMIC DNA]</scope>
    <source>
        <strain evidence="3">KCTC 52606</strain>
    </source>
</reference>
<evidence type="ECO:0000259" key="1">
    <source>
        <dbReference type="Pfam" id="PF13175"/>
    </source>
</evidence>
<dbReference type="InterPro" id="IPR041685">
    <property type="entry name" value="AAA_GajA/Old/RecF-like"/>
</dbReference>
<proteinExistence type="predicted"/>
<dbReference type="Proteomes" id="UP001595378">
    <property type="component" value="Unassembled WGS sequence"/>
</dbReference>